<dbReference type="Pfam" id="PF20259">
    <property type="entry name" value="tRNA_Me_trans_M"/>
    <property type="match status" value="1"/>
</dbReference>
<dbReference type="GO" id="GO:0005793">
    <property type="term" value="C:endoplasmic reticulum-Golgi intermediate compartment"/>
    <property type="evidence" value="ECO:0007669"/>
    <property type="project" value="TreeGrafter"/>
</dbReference>
<keyword evidence="4" id="KW-0820">tRNA-binding</keyword>
<dbReference type="CDD" id="cd03070">
    <property type="entry name" value="PDI_b_ERp44"/>
    <property type="match status" value="1"/>
</dbReference>
<gene>
    <name evidence="13" type="ORF">EAG_07315</name>
</gene>
<evidence type="ECO:0000256" key="11">
    <source>
        <dbReference type="ARBA" id="ARBA00049564"/>
    </source>
</evidence>
<evidence type="ECO:0000256" key="9">
    <source>
        <dbReference type="ARBA" id="ARBA00022884"/>
    </source>
</evidence>
<dbReference type="CDD" id="cd03072">
    <property type="entry name" value="PDI_b'_ERp44"/>
    <property type="match status" value="1"/>
</dbReference>
<evidence type="ECO:0000256" key="2">
    <source>
        <dbReference type="ARBA" id="ARBA00006191"/>
    </source>
</evidence>
<evidence type="ECO:0000313" key="13">
    <source>
        <dbReference type="EMBL" id="EFN67817.1"/>
    </source>
</evidence>
<comment type="similarity">
    <text evidence="2">Belongs to the MnmA/TRMU family.</text>
</comment>
<dbReference type="GO" id="GO:0005524">
    <property type="term" value="F:ATP binding"/>
    <property type="evidence" value="ECO:0007669"/>
    <property type="project" value="UniProtKB-KW"/>
</dbReference>
<evidence type="ECO:0000256" key="7">
    <source>
        <dbReference type="ARBA" id="ARBA00022741"/>
    </source>
</evidence>
<dbReference type="InterPro" id="IPR052643">
    <property type="entry name" value="ERP44"/>
</dbReference>
<dbReference type="PROSITE" id="PS51352">
    <property type="entry name" value="THIOREDOXIN_2"/>
    <property type="match status" value="1"/>
</dbReference>
<dbReference type="EC" id="2.8.1.14" evidence="3"/>
<evidence type="ECO:0000256" key="6">
    <source>
        <dbReference type="ARBA" id="ARBA00022694"/>
    </source>
</evidence>
<evidence type="ECO:0000256" key="10">
    <source>
        <dbReference type="ARBA" id="ARBA00023157"/>
    </source>
</evidence>
<dbReference type="InterPro" id="IPR014729">
    <property type="entry name" value="Rossmann-like_a/b/a_fold"/>
</dbReference>
<dbReference type="GO" id="GO:0000049">
    <property type="term" value="F:tRNA binding"/>
    <property type="evidence" value="ECO:0007669"/>
    <property type="project" value="UniProtKB-KW"/>
</dbReference>
<dbReference type="EMBL" id="GL439108">
    <property type="protein sequence ID" value="EFN67817.1"/>
    <property type="molecule type" value="Genomic_DNA"/>
</dbReference>
<keyword evidence="9" id="KW-0694">RNA-binding</keyword>
<dbReference type="InterPro" id="IPR036249">
    <property type="entry name" value="Thioredoxin-like_sf"/>
</dbReference>
<evidence type="ECO:0000256" key="3">
    <source>
        <dbReference type="ARBA" id="ARBA00011953"/>
    </source>
</evidence>
<dbReference type="InterPro" id="IPR013766">
    <property type="entry name" value="Thioredoxin_domain"/>
</dbReference>
<feature type="domain" description="Thioredoxin" evidence="12">
    <location>
        <begin position="362"/>
        <end position="490"/>
    </location>
</feature>
<evidence type="ECO:0000313" key="14">
    <source>
        <dbReference type="Proteomes" id="UP000000311"/>
    </source>
</evidence>
<comment type="catalytic activity">
    <reaction evidence="11">
        <text>5-taurinomethyluridine(34) in tRNA + S-sulfanyl-L-cysteinyl-[protein] + AH2 + ATP = 5-taurinomethyl-2-thiouridine(34) in tRNA + L-cysteinyl-[protein] + A + AMP + diphosphate + H(+)</text>
        <dbReference type="Rhea" id="RHEA:47040"/>
        <dbReference type="Rhea" id="RHEA-COMP:10131"/>
        <dbReference type="Rhea" id="RHEA-COMP:11726"/>
        <dbReference type="Rhea" id="RHEA-COMP:11732"/>
        <dbReference type="Rhea" id="RHEA-COMP:11733"/>
        <dbReference type="ChEBI" id="CHEBI:13193"/>
        <dbReference type="ChEBI" id="CHEBI:15378"/>
        <dbReference type="ChEBI" id="CHEBI:17499"/>
        <dbReference type="ChEBI" id="CHEBI:29950"/>
        <dbReference type="ChEBI" id="CHEBI:30616"/>
        <dbReference type="ChEBI" id="CHEBI:33019"/>
        <dbReference type="ChEBI" id="CHEBI:61963"/>
        <dbReference type="ChEBI" id="CHEBI:87171"/>
        <dbReference type="ChEBI" id="CHEBI:87172"/>
        <dbReference type="ChEBI" id="CHEBI:456215"/>
        <dbReference type="EC" id="2.8.1.14"/>
    </reaction>
</comment>
<dbReference type="GO" id="GO:0005789">
    <property type="term" value="C:endoplasmic reticulum membrane"/>
    <property type="evidence" value="ECO:0007669"/>
    <property type="project" value="TreeGrafter"/>
</dbReference>
<dbReference type="InterPro" id="IPR046884">
    <property type="entry name" value="MnmA-like_central"/>
</dbReference>
<dbReference type="Gene3D" id="3.40.30.10">
    <property type="entry name" value="Glutaredoxin"/>
    <property type="match status" value="3"/>
</dbReference>
<evidence type="ECO:0000256" key="8">
    <source>
        <dbReference type="ARBA" id="ARBA00022840"/>
    </source>
</evidence>
<dbReference type="FunFam" id="2.30.30.280:FF:000001">
    <property type="entry name" value="tRNA-specific 2-thiouridylase MnmA"/>
    <property type="match status" value="1"/>
</dbReference>
<evidence type="ECO:0000256" key="5">
    <source>
        <dbReference type="ARBA" id="ARBA00022679"/>
    </source>
</evidence>
<dbReference type="GO" id="GO:0003756">
    <property type="term" value="F:protein disulfide isomerase activity"/>
    <property type="evidence" value="ECO:0007669"/>
    <property type="project" value="TreeGrafter"/>
</dbReference>
<keyword evidence="5" id="KW-0808">Transferase</keyword>
<dbReference type="Pfam" id="PF13848">
    <property type="entry name" value="Thioredoxin_6"/>
    <property type="match status" value="1"/>
</dbReference>
<keyword evidence="6" id="KW-0819">tRNA processing</keyword>
<protein>
    <recommendedName>
        <fullName evidence="3">tRNA-5-taurinomethyluridine 2-sulfurtransferase</fullName>
        <ecNumber evidence="3">2.8.1.14</ecNumber>
    </recommendedName>
</protein>
<dbReference type="STRING" id="104421.E2AFC4"/>
<dbReference type="InterPro" id="IPR004506">
    <property type="entry name" value="MnmA-like"/>
</dbReference>
<dbReference type="SUPFAM" id="SSF52402">
    <property type="entry name" value="Adenine nucleotide alpha hydrolases-like"/>
    <property type="match status" value="1"/>
</dbReference>
<dbReference type="InterPro" id="IPR041862">
    <property type="entry name" value="ERp44_PDI_b_2"/>
</dbReference>
<keyword evidence="14" id="KW-1185">Reference proteome</keyword>
<dbReference type="CDD" id="cd01998">
    <property type="entry name" value="MnmA_TRMU-like"/>
    <property type="match status" value="1"/>
</dbReference>
<organism evidence="14">
    <name type="scientific">Camponotus floridanus</name>
    <name type="common">Florida carpenter ant</name>
    <dbReference type="NCBI Taxonomy" id="104421"/>
    <lineage>
        <taxon>Eukaryota</taxon>
        <taxon>Metazoa</taxon>
        <taxon>Ecdysozoa</taxon>
        <taxon>Arthropoda</taxon>
        <taxon>Hexapoda</taxon>
        <taxon>Insecta</taxon>
        <taxon>Pterygota</taxon>
        <taxon>Neoptera</taxon>
        <taxon>Endopterygota</taxon>
        <taxon>Hymenoptera</taxon>
        <taxon>Apocrita</taxon>
        <taxon>Aculeata</taxon>
        <taxon>Formicoidea</taxon>
        <taxon>Formicidae</taxon>
        <taxon>Formicinae</taxon>
        <taxon>Camponotus</taxon>
    </lineage>
</organism>
<dbReference type="GO" id="GO:0006457">
    <property type="term" value="P:protein folding"/>
    <property type="evidence" value="ECO:0007669"/>
    <property type="project" value="TreeGrafter"/>
</dbReference>
<dbReference type="Gene3D" id="2.40.30.10">
    <property type="entry name" value="Translation factors"/>
    <property type="match status" value="1"/>
</dbReference>
<dbReference type="FunFam" id="3.40.30.10:FF:000051">
    <property type="entry name" value="endoplasmic reticulum resident protein 44"/>
    <property type="match status" value="1"/>
</dbReference>
<sequence>MIRNVAVGISGGVDSAVTALLLKNKGFNVTGVFMKNWDIRDETGNCTVEKDYEDARWICDKLKIPLIQLDFVKEYWNEVFSDLLEKYQTGYTPNPDILCNKNIKFNKFFDVAHVHLLQAYDSNKDQTFFLNQIPQQTLRRCMFPLGNYLKNHVKTIAKEASLHKIAQKKESMGICFVGKREFQDFISEYIDDKPGEYVDLDSGLSIGKHNGIHKLTIGQRCRIGGCENAYYVFSKDQKTNTIIAVDSGIHPALYTDFLITQDVHWISEEPHELRHSGVLSCDFRFQHRNPLITCNVYKISDNRLFIRLSVPLRAITKGQYAVLYSGEECLGGSIISYPGPSFFALNQQNSIIETRCCDLIALTSGIHLPNNIAEEIGEGAVSLTYNNIDATLAENELVFINFYAQWCRFSNLLAPIFDKAADKIRAEFREPGRVVMAKVDCDQETSVASRFHISKYPTLKVIRNGQPTKREYRGQRSIEAFQEFVRKQLEDPIREFFDLRELNELDDKKRMIIGYFDRKDIPEYELFRKVATNLKDDCQFHVGFGNASNALHPPGEPIIVFRSDKALSNDEDETYRGSLTNYDELNVWAQEKCVPLVREITFENAEELTEEGLPFLILFHAPDDIESVKLYKDIVTRTLISEKQNVNFLTADGLKFAHPLHHLGKSTADLPLIAIDSFRHMYLFKDFNDIYVEGKLKAFLQDLYSGKLHREFHYGPEITSNDIPQVTGKQVKTPTTPPESAFKKLAPSKNRYTIVKDEL</sequence>
<dbReference type="InParanoid" id="E2AFC4"/>
<dbReference type="AlphaFoldDB" id="E2AFC4"/>
<dbReference type="InterPro" id="IPR023382">
    <property type="entry name" value="MnmA-like_central_sf"/>
</dbReference>
<dbReference type="PANTHER" id="PTHR46295">
    <property type="entry name" value="ENDOPLASMIC RETICULUM RESIDENT PROTEIN 44"/>
    <property type="match status" value="1"/>
</dbReference>
<evidence type="ECO:0000259" key="12">
    <source>
        <dbReference type="PROSITE" id="PS51352"/>
    </source>
</evidence>
<dbReference type="GO" id="GO:0008033">
    <property type="term" value="P:tRNA processing"/>
    <property type="evidence" value="ECO:0007669"/>
    <property type="project" value="UniProtKB-KW"/>
</dbReference>
<keyword evidence="10" id="KW-1015">Disulfide bond</keyword>
<keyword evidence="8" id="KW-0067">ATP-binding</keyword>
<reference evidence="13 14" key="1">
    <citation type="journal article" date="2010" name="Science">
        <title>Genomic comparison of the ants Camponotus floridanus and Harpegnathos saltator.</title>
        <authorList>
            <person name="Bonasio R."/>
            <person name="Zhang G."/>
            <person name="Ye C."/>
            <person name="Mutti N.S."/>
            <person name="Fang X."/>
            <person name="Qin N."/>
            <person name="Donahue G."/>
            <person name="Yang P."/>
            <person name="Li Q."/>
            <person name="Li C."/>
            <person name="Zhang P."/>
            <person name="Huang Z."/>
            <person name="Berger S.L."/>
            <person name="Reinberg D."/>
            <person name="Wang J."/>
            <person name="Liebig J."/>
        </authorList>
    </citation>
    <scope>NUCLEOTIDE SEQUENCE [LARGE SCALE GENOMIC DNA]</scope>
    <source>
        <strain evidence="14">C129</strain>
    </source>
</reference>
<dbReference type="Pfam" id="PF03054">
    <property type="entry name" value="tRNA_Me_trans"/>
    <property type="match status" value="1"/>
</dbReference>
<dbReference type="Gene3D" id="2.30.30.280">
    <property type="entry name" value="Adenine nucleotide alpha hydrolases-like domains"/>
    <property type="match status" value="1"/>
</dbReference>
<comment type="function">
    <text evidence="1">Catalyzes the 2-thiolation of uridine at the wobble position (U34) of mitochondrial tRNA(Lys), tRNA(Glu) and tRNA(Gln). Required for the formation of 5-taurinomethyl-2-thiouridine (tm5s2U) of mitochondrial tRNA(Lys), tRNA(Glu), and tRNA(Gln) at the wobble position. ATP is required to activate the C2 atom of the wobble base.</text>
</comment>
<proteinExistence type="inferred from homology"/>
<evidence type="ECO:0000256" key="1">
    <source>
        <dbReference type="ARBA" id="ARBA00003986"/>
    </source>
</evidence>
<keyword evidence="7" id="KW-0547">Nucleotide-binding</keyword>
<accession>E2AFC4</accession>
<dbReference type="OrthoDB" id="294696at2759"/>
<dbReference type="InterPro" id="IPR046885">
    <property type="entry name" value="MnmA-like_C"/>
</dbReference>
<dbReference type="SUPFAM" id="SSF52833">
    <property type="entry name" value="Thioredoxin-like"/>
    <property type="match status" value="3"/>
</dbReference>
<name>E2AFC4_CAMFO</name>
<dbReference type="PANTHER" id="PTHR46295:SF1">
    <property type="entry name" value="ENDOPLASMIC RETICULUM RESIDENT PROTEIN 44"/>
    <property type="match status" value="1"/>
</dbReference>
<dbReference type="Gene3D" id="3.40.50.620">
    <property type="entry name" value="HUPs"/>
    <property type="match status" value="2"/>
</dbReference>
<dbReference type="FunCoup" id="E2AFC4">
    <property type="interactions" value="2146"/>
</dbReference>
<evidence type="ECO:0000256" key="4">
    <source>
        <dbReference type="ARBA" id="ARBA00022555"/>
    </source>
</evidence>
<dbReference type="Proteomes" id="UP000000311">
    <property type="component" value="Unassembled WGS sequence"/>
</dbReference>
<dbReference type="GO" id="GO:0061708">
    <property type="term" value="F:tRNA-5-taurinomethyluridine 2-sulfurtransferase"/>
    <property type="evidence" value="ECO:0007669"/>
    <property type="project" value="UniProtKB-EC"/>
</dbReference>
<dbReference type="Pfam" id="PF00085">
    <property type="entry name" value="Thioredoxin"/>
    <property type="match status" value="1"/>
</dbReference>
<dbReference type="InterPro" id="IPR041870">
    <property type="entry name" value="ERp44_PDI_b_1"/>
</dbReference>
<dbReference type="Pfam" id="PF20258">
    <property type="entry name" value="tRNA_Me_trans_C"/>
    <property type="match status" value="1"/>
</dbReference>